<evidence type="ECO:0000313" key="5">
    <source>
        <dbReference type="Proteomes" id="UP000313359"/>
    </source>
</evidence>
<dbReference type="OrthoDB" id="2757785at2759"/>
<feature type="coiled-coil region" evidence="1">
    <location>
        <begin position="165"/>
        <end position="234"/>
    </location>
</feature>
<dbReference type="Gene3D" id="1.10.287.1490">
    <property type="match status" value="1"/>
</dbReference>
<dbReference type="AlphaFoldDB" id="A0A5C2SMR5"/>
<evidence type="ECO:0000313" key="4">
    <source>
        <dbReference type="EMBL" id="RPD64910.1"/>
    </source>
</evidence>
<feature type="compositionally biased region" description="Acidic residues" evidence="2">
    <location>
        <begin position="731"/>
        <end position="742"/>
    </location>
</feature>
<organism evidence="4 5">
    <name type="scientific">Lentinus tigrinus ALCF2SS1-6</name>
    <dbReference type="NCBI Taxonomy" id="1328759"/>
    <lineage>
        <taxon>Eukaryota</taxon>
        <taxon>Fungi</taxon>
        <taxon>Dikarya</taxon>
        <taxon>Basidiomycota</taxon>
        <taxon>Agaricomycotina</taxon>
        <taxon>Agaricomycetes</taxon>
        <taxon>Polyporales</taxon>
        <taxon>Polyporaceae</taxon>
        <taxon>Lentinus</taxon>
    </lineage>
</organism>
<gene>
    <name evidence="4" type="ORF">L227DRAFT_650057</name>
</gene>
<feature type="region of interest" description="Disordered" evidence="2">
    <location>
        <begin position="711"/>
        <end position="867"/>
    </location>
</feature>
<reference evidence="4" key="1">
    <citation type="journal article" date="2018" name="Genome Biol. Evol.">
        <title>Genomics and development of Lentinus tigrinus, a white-rot wood-decaying mushroom with dimorphic fruiting bodies.</title>
        <authorList>
            <person name="Wu B."/>
            <person name="Xu Z."/>
            <person name="Knudson A."/>
            <person name="Carlson A."/>
            <person name="Chen N."/>
            <person name="Kovaka S."/>
            <person name="LaButti K."/>
            <person name="Lipzen A."/>
            <person name="Pennachio C."/>
            <person name="Riley R."/>
            <person name="Schakwitz W."/>
            <person name="Umezawa K."/>
            <person name="Ohm R.A."/>
            <person name="Grigoriev I.V."/>
            <person name="Nagy L.G."/>
            <person name="Gibbons J."/>
            <person name="Hibbett D."/>
        </authorList>
    </citation>
    <scope>NUCLEOTIDE SEQUENCE [LARGE SCALE GENOMIC DNA]</scope>
    <source>
        <strain evidence="4">ALCF2SS1-6</strain>
    </source>
</reference>
<dbReference type="InterPro" id="IPR046520">
    <property type="entry name" value="DUF6697"/>
</dbReference>
<keyword evidence="5" id="KW-1185">Reference proteome</keyword>
<name>A0A5C2SMR5_9APHY</name>
<evidence type="ECO:0000256" key="2">
    <source>
        <dbReference type="SAM" id="MobiDB-lite"/>
    </source>
</evidence>
<evidence type="ECO:0000256" key="1">
    <source>
        <dbReference type="SAM" id="Coils"/>
    </source>
</evidence>
<keyword evidence="1" id="KW-0175">Coiled coil</keyword>
<accession>A0A5C2SMR5</accession>
<dbReference type="STRING" id="1328759.A0A5C2SMR5"/>
<feature type="coiled-coil region" evidence="1">
    <location>
        <begin position="305"/>
        <end position="378"/>
    </location>
</feature>
<feature type="compositionally biased region" description="Acidic residues" evidence="2">
    <location>
        <begin position="847"/>
        <end position="867"/>
    </location>
</feature>
<feature type="compositionally biased region" description="Low complexity" evidence="2">
    <location>
        <begin position="769"/>
        <end position="782"/>
    </location>
</feature>
<feature type="domain" description="DUF6697" evidence="3">
    <location>
        <begin position="531"/>
        <end position="706"/>
    </location>
</feature>
<evidence type="ECO:0000259" key="3">
    <source>
        <dbReference type="Pfam" id="PF20411"/>
    </source>
</evidence>
<feature type="coiled-coil region" evidence="1">
    <location>
        <begin position="411"/>
        <end position="445"/>
    </location>
</feature>
<dbReference type="Proteomes" id="UP000313359">
    <property type="component" value="Unassembled WGS sequence"/>
</dbReference>
<proteinExistence type="predicted"/>
<protein>
    <recommendedName>
        <fullName evidence="3">DUF6697 domain-containing protein</fullName>
    </recommendedName>
</protein>
<dbReference type="EMBL" id="ML122253">
    <property type="protein sequence ID" value="RPD64910.1"/>
    <property type="molecule type" value="Genomic_DNA"/>
</dbReference>
<sequence length="867" mass="96427">MEDFLVDQARYFASILAANAQHIEEKRVATEHYSVHPMSVMNHAEILQVAVGDSVTLQKEYPHARNYVVSKTEFSLLQNQLLGLALQDRARLQDTGTNSVLEVQSIRPQFILQVAETLDLIVRDIAQVATESNTDISKLEMCKPWEVAKLVMRLRHLLEYHIRHLEALTRSKLDADNLAAQLQKENESVVAQHTAAQTRVAELEGKLVTLEQELAQVKTAMDAAEARVDMITKESELLQSTHAQCASKLQERDSDIAQLKEAHKKLIQSYEAQAQAANGSEAKVAVKTEELEHIHVERDKLVGDLAELQASYEHFRLQRAEEMEQLVKEKTQLHEALQKRVDETNAMEAHSTRLKGTISQLEADVRAAETQLTNSEIQCDTWKSMVEDLLPRHTAELDAAHAIAIQEREMREAGDALLQNAARKIEDLERKQREQNDEIIKLREAVAQNNIVKSQRLPISPPPSVDKTGSSLVRKRKAAGKTAASWSQDDKGFALNLAAHGSPIPPERAAVLASLPTVVVNLPDGESPEIFTRQSLSNILGGSVQGLVVRCTNSATDLARRYDITEFLCPNMDHNAWSPPGPGQHGYMQVGLGRDRKLFNGEGEYRHVFVGGGKFFLYCGWYHVLRVDPLTKEEWGVLPPKVKTTYSETTFNKENTRECTNKELWRTIKNTQQVLAMYNQGELRAPLVRLQCLKFDMDFYQELVDANGRYFTNKQRPAPPNVAKRRKVADEANEDDDKEEDIPMALVDDKVDEDNPSVPLGSPSAVVPSEEALASGSSGSVLMDTSVPAAPPTPVSMAGAGIVLPPSSPSRQARYDARQQTSGGLIKLRIPGGRSPHSKPGSKDSDEEREVEDGLSSESDDDDLYAD</sequence>
<dbReference type="Pfam" id="PF20411">
    <property type="entry name" value="DUF6697"/>
    <property type="match status" value="1"/>
</dbReference>